<proteinExistence type="predicted"/>
<organism evidence="1 2">
    <name type="scientific">Trametes coccinea (strain BRFM310)</name>
    <name type="common">Pycnoporus coccineus</name>
    <dbReference type="NCBI Taxonomy" id="1353009"/>
    <lineage>
        <taxon>Eukaryota</taxon>
        <taxon>Fungi</taxon>
        <taxon>Dikarya</taxon>
        <taxon>Basidiomycota</taxon>
        <taxon>Agaricomycotina</taxon>
        <taxon>Agaricomycetes</taxon>
        <taxon>Polyporales</taxon>
        <taxon>Polyporaceae</taxon>
        <taxon>Trametes</taxon>
    </lineage>
</organism>
<accession>A0A1Y2J3M1</accession>
<gene>
    <name evidence="1" type="ORF">PYCCODRAFT_369370</name>
</gene>
<evidence type="ECO:0000313" key="2">
    <source>
        <dbReference type="Proteomes" id="UP000193067"/>
    </source>
</evidence>
<evidence type="ECO:0000313" key="1">
    <source>
        <dbReference type="EMBL" id="OSD07947.1"/>
    </source>
</evidence>
<dbReference type="EMBL" id="KZ084087">
    <property type="protein sequence ID" value="OSD07947.1"/>
    <property type="molecule type" value="Genomic_DNA"/>
</dbReference>
<dbReference type="Proteomes" id="UP000193067">
    <property type="component" value="Unassembled WGS sequence"/>
</dbReference>
<keyword evidence="2" id="KW-1185">Reference proteome</keyword>
<sequence length="174" mass="19285">MYVQYSVAEVADVSIRPWPGSLRISPYCECLGDFDWFFAGTVVRSASRIDIPVCSRVTAKLDCEGLHALLRGGHIFAQSRELSMYPAVIAYGRKKYIVRSHIDSTSAGYRFLCASTCRYPLPPNTPRTKEIPTSYARARSTPPVPSLHALQRGHIGVCVAVHCSLVPSKVRMLL</sequence>
<name>A0A1Y2J3M1_TRAC3</name>
<reference evidence="1 2" key="1">
    <citation type="journal article" date="2015" name="Biotechnol. Biofuels">
        <title>Enhanced degradation of softwood versus hardwood by the white-rot fungus Pycnoporus coccineus.</title>
        <authorList>
            <person name="Couturier M."/>
            <person name="Navarro D."/>
            <person name="Chevret D."/>
            <person name="Henrissat B."/>
            <person name="Piumi F."/>
            <person name="Ruiz-Duenas F.J."/>
            <person name="Martinez A.T."/>
            <person name="Grigoriev I.V."/>
            <person name="Riley R."/>
            <person name="Lipzen A."/>
            <person name="Berrin J.G."/>
            <person name="Master E.R."/>
            <person name="Rosso M.N."/>
        </authorList>
    </citation>
    <scope>NUCLEOTIDE SEQUENCE [LARGE SCALE GENOMIC DNA]</scope>
    <source>
        <strain evidence="1 2">BRFM310</strain>
    </source>
</reference>
<dbReference type="AlphaFoldDB" id="A0A1Y2J3M1"/>
<protein>
    <submittedName>
        <fullName evidence="1">Uncharacterized protein</fullName>
    </submittedName>
</protein>